<sequence>MHLKSPFLYSLVLLVFGSNALAQTEGAIVIPYSELGTHAAPYDFRSAYGRIKYNIDFAVDVENGLPDESSVENSLESFLRDAVVRAFGGESGSYVLTIGVFSGSKEIVKKALVSFAYERRRFLFFTTDASLTANLSRSGVLVDNFPIDLSNNNLNVQLRLQKNSNVFLDTSQFNEFSDQVSLLSFNALQPAFELLPNMQNALNVMAKVVDTQNDTDVSNDVGMRFVDSGTELPSSIAFSIRGSRGRDGVYLNGLDVSVSFEIETSLFANHTESGFQDIDLSTVLPFAVVGSSSAAIHFDNAIGSRSYETLRSYLASLERGSFPSDATPTSVCRELWDTLLEFFTVDDASLIYAAYLWRYAFELNVEGAKRACVDRYTRPFSRLNIPYESIDISN</sequence>
<evidence type="ECO:0000256" key="1">
    <source>
        <dbReference type="SAM" id="SignalP"/>
    </source>
</evidence>
<dbReference type="Proteomes" id="UP000050413">
    <property type="component" value="Unassembled WGS sequence"/>
</dbReference>
<organism evidence="3 4">
    <name type="scientific">Roseibaca calidilacus</name>
    <dbReference type="NCBI Taxonomy" id="1666912"/>
    <lineage>
        <taxon>Bacteria</taxon>
        <taxon>Pseudomonadati</taxon>
        <taxon>Pseudomonadota</taxon>
        <taxon>Alphaproteobacteria</taxon>
        <taxon>Rhodobacterales</taxon>
        <taxon>Paracoccaceae</taxon>
        <taxon>Roseinatronobacter</taxon>
    </lineage>
</organism>
<comment type="caution">
    <text evidence="3">The sequence shown here is derived from an EMBL/GenBank/DDBJ whole genome shotgun (WGS) entry which is preliminary data.</text>
</comment>
<feature type="chain" id="PRO_5010277704" evidence="1">
    <location>
        <begin position="23"/>
        <end position="394"/>
    </location>
</feature>
<name>A0A0P7WRN2_9RHOB</name>
<reference evidence="3 4" key="1">
    <citation type="submission" date="2015-09" db="EMBL/GenBank/DDBJ databases">
        <title>Identification and resolution of microdiversity through metagenomic sequencing of parallel consortia.</title>
        <authorList>
            <person name="Nelson W.C."/>
            <person name="Romine M.F."/>
            <person name="Lindemann S.R."/>
        </authorList>
    </citation>
    <scope>NUCLEOTIDE SEQUENCE [LARGE SCALE GENOMIC DNA]</scope>
    <source>
        <strain evidence="3">HL-91</strain>
    </source>
</reference>
<dbReference type="EMBL" id="FBYC01000004">
    <property type="protein sequence ID" value="CUX80847.1"/>
    <property type="molecule type" value="Genomic_DNA"/>
</dbReference>
<evidence type="ECO:0000313" key="2">
    <source>
        <dbReference type="EMBL" id="CUX80847.1"/>
    </source>
</evidence>
<dbReference type="RefSeq" id="WP_176699357.1">
    <property type="nucleotide sequence ID" value="NZ_FBYC01000004.1"/>
</dbReference>
<evidence type="ECO:0000313" key="3">
    <source>
        <dbReference type="EMBL" id="KPP89839.1"/>
    </source>
</evidence>
<proteinExistence type="predicted"/>
<gene>
    <name evidence="2" type="ORF">Ga0058931_1376</name>
    <name evidence="3" type="ORF">HLUCCA05_06680</name>
</gene>
<accession>A0A0P7WRN2</accession>
<dbReference type="AlphaFoldDB" id="A0A0P7WRN2"/>
<reference evidence="2 5" key="2">
    <citation type="submission" date="2016-01" db="EMBL/GenBank/DDBJ databases">
        <authorList>
            <person name="Varghese N."/>
        </authorList>
    </citation>
    <scope>NUCLEOTIDE SEQUENCE [LARGE SCALE GENOMIC DNA]</scope>
    <source>
        <strain evidence="2 5">HL-91</strain>
    </source>
</reference>
<evidence type="ECO:0000313" key="4">
    <source>
        <dbReference type="Proteomes" id="UP000050413"/>
    </source>
</evidence>
<keyword evidence="5" id="KW-1185">Reference proteome</keyword>
<dbReference type="EMBL" id="LJSG01000020">
    <property type="protein sequence ID" value="KPP89839.1"/>
    <property type="molecule type" value="Genomic_DNA"/>
</dbReference>
<evidence type="ECO:0000313" key="5">
    <source>
        <dbReference type="Proteomes" id="UP000182045"/>
    </source>
</evidence>
<feature type="signal peptide" evidence="1">
    <location>
        <begin position="1"/>
        <end position="22"/>
    </location>
</feature>
<protein>
    <submittedName>
        <fullName evidence="3">Uncharacterized protein</fullName>
    </submittedName>
</protein>
<keyword evidence="1" id="KW-0732">Signal</keyword>
<dbReference type="Proteomes" id="UP000182045">
    <property type="component" value="Unassembled WGS sequence"/>
</dbReference>